<dbReference type="EMBL" id="DSLG01000008">
    <property type="protein sequence ID" value="HEA87912.1"/>
    <property type="molecule type" value="Genomic_DNA"/>
</dbReference>
<evidence type="ECO:0000313" key="1">
    <source>
        <dbReference type="EMBL" id="HEA87912.1"/>
    </source>
</evidence>
<dbReference type="InterPro" id="IPR026444">
    <property type="entry name" value="Secre_tail"/>
</dbReference>
<dbReference type="NCBIfam" id="TIGR04183">
    <property type="entry name" value="Por_Secre_tail"/>
    <property type="match status" value="1"/>
</dbReference>
<accession>A0A7C3EGT3</accession>
<organism evidence="2">
    <name type="scientific">candidate division WOR-3 bacterium</name>
    <dbReference type="NCBI Taxonomy" id="2052148"/>
    <lineage>
        <taxon>Bacteria</taxon>
        <taxon>Bacteria division WOR-3</taxon>
    </lineage>
</organism>
<dbReference type="EMBL" id="DSTU01000004">
    <property type="protein sequence ID" value="HFJ53750.1"/>
    <property type="molecule type" value="Genomic_DNA"/>
</dbReference>
<name>A0A7C3EGT3_UNCW3</name>
<sequence length="106" mass="11667">MSYLRAVDSRRVYYLTIVIRAIQSGSVRGEMVRLPCRVAEPGWIKSDVYSISGRKIRGLIIGQSGSGSPAVEWDTRDDAGRPVPAGVYLVRFATGNEAQTVRVIIK</sequence>
<protein>
    <submittedName>
        <fullName evidence="2">T9SS type A sorting domain-containing protein</fullName>
    </submittedName>
</protein>
<gene>
    <name evidence="1" type="ORF">ENP94_07915</name>
    <name evidence="2" type="ORF">ENS16_03560</name>
</gene>
<proteinExistence type="predicted"/>
<reference evidence="2" key="1">
    <citation type="journal article" date="2020" name="mSystems">
        <title>Genome- and Community-Level Interaction Insights into Carbon Utilization and Element Cycling Functions of Hydrothermarchaeota in Hydrothermal Sediment.</title>
        <authorList>
            <person name="Zhou Z."/>
            <person name="Liu Y."/>
            <person name="Xu W."/>
            <person name="Pan J."/>
            <person name="Luo Z.H."/>
            <person name="Li M."/>
        </authorList>
    </citation>
    <scope>NUCLEOTIDE SEQUENCE [LARGE SCALE GENOMIC DNA]</scope>
    <source>
        <strain evidence="1">SpSt-265</strain>
        <strain evidence="2">SpSt-465</strain>
    </source>
</reference>
<comment type="caution">
    <text evidence="2">The sequence shown here is derived from an EMBL/GenBank/DDBJ whole genome shotgun (WGS) entry which is preliminary data.</text>
</comment>
<dbReference type="AlphaFoldDB" id="A0A7C3EGT3"/>
<evidence type="ECO:0000313" key="2">
    <source>
        <dbReference type="EMBL" id="HFJ53750.1"/>
    </source>
</evidence>
<dbReference type="Gene3D" id="2.60.40.4070">
    <property type="match status" value="1"/>
</dbReference>